<dbReference type="InterPro" id="IPR005607">
    <property type="entry name" value="BSD_dom"/>
</dbReference>
<feature type="region of interest" description="Disordered" evidence="1">
    <location>
        <begin position="373"/>
        <end position="468"/>
    </location>
</feature>
<accession>A0A8H7Y410</accession>
<dbReference type="SMART" id="SM00751">
    <property type="entry name" value="BSD"/>
    <property type="match status" value="1"/>
</dbReference>
<dbReference type="SUPFAM" id="SSF140383">
    <property type="entry name" value="BSD domain-like"/>
    <property type="match status" value="1"/>
</dbReference>
<feature type="region of interest" description="Disordered" evidence="1">
    <location>
        <begin position="74"/>
        <end position="126"/>
    </location>
</feature>
<organism evidence="3">
    <name type="scientific">Psilocybe cubensis</name>
    <name type="common">Psychedelic mushroom</name>
    <name type="synonym">Stropharia cubensis</name>
    <dbReference type="NCBI Taxonomy" id="181762"/>
    <lineage>
        <taxon>Eukaryota</taxon>
        <taxon>Fungi</taxon>
        <taxon>Dikarya</taxon>
        <taxon>Basidiomycota</taxon>
        <taxon>Agaricomycotina</taxon>
        <taxon>Agaricomycetes</taxon>
        <taxon>Agaricomycetidae</taxon>
        <taxon>Agaricales</taxon>
        <taxon>Agaricineae</taxon>
        <taxon>Strophariaceae</taxon>
        <taxon>Psilocybe</taxon>
    </lineage>
</organism>
<sequence length="468" mass="51580">MNFLDPLDITRSTTPNPNQPEQPSLNEEVNQVIGQLGRFWGGFRKQSQTVFEHAKKDFGDVVVQAQKELTKLTTTDTPATTIDENTNKEEGTSTGAGTTEASTSSGEASTSASAARETPSSSTSSATLFSRIQAALPPNIVQTVQNNIPESLKHASESIDIQQMRANILSELQRVQGVTLAQAEEYAHKSETLLREAMKEAGEVLREAVKVIPPDQVNGNGSNVLWDGADMWMLPEPNLVGKEKEGSNTKSLETQSAVISRAEALLRRLKQDPTIIRHDPEAEEGVKEQYNLWKEKEVDTLDGGVEGAEWKSKIETALQDSNDNQSLKQLQETLVPSEMNQTTFWLRFFFRTHQIRSEEEKRKALLQRTIENEDDFSWEDEEDEASSPTTSKHTQPSQSPSNTVAAKKPMTDGLTPPSTSLDTAGTPSPRVSSEGSFDLVSSANISVVDDVKPSMRKETDDDGDSDWE</sequence>
<evidence type="ECO:0000259" key="2">
    <source>
        <dbReference type="PROSITE" id="PS50858"/>
    </source>
</evidence>
<dbReference type="PROSITE" id="PS50858">
    <property type="entry name" value="BSD"/>
    <property type="match status" value="1"/>
</dbReference>
<dbReference type="EMBL" id="JAFIQS010000002">
    <property type="protein sequence ID" value="KAG5172417.1"/>
    <property type="molecule type" value="Genomic_DNA"/>
</dbReference>
<feature type="compositionally biased region" description="Low complexity" evidence="1">
    <location>
        <begin position="74"/>
        <end position="84"/>
    </location>
</feature>
<name>A0A8H7Y410_PSICU</name>
<dbReference type="Pfam" id="PF03909">
    <property type="entry name" value="BSD"/>
    <property type="match status" value="1"/>
</dbReference>
<evidence type="ECO:0000313" key="3">
    <source>
        <dbReference type="EMBL" id="KAG5172417.1"/>
    </source>
</evidence>
<dbReference type="InterPro" id="IPR035925">
    <property type="entry name" value="BSD_dom_sf"/>
</dbReference>
<feature type="domain" description="BSD" evidence="2">
    <location>
        <begin position="322"/>
        <end position="356"/>
    </location>
</feature>
<evidence type="ECO:0000256" key="1">
    <source>
        <dbReference type="SAM" id="MobiDB-lite"/>
    </source>
</evidence>
<dbReference type="GO" id="GO:0005737">
    <property type="term" value="C:cytoplasm"/>
    <property type="evidence" value="ECO:0007669"/>
    <property type="project" value="TreeGrafter"/>
</dbReference>
<feature type="compositionally biased region" description="Polar residues" evidence="1">
    <location>
        <begin position="416"/>
        <end position="445"/>
    </location>
</feature>
<dbReference type="Gene3D" id="1.10.3970.10">
    <property type="entry name" value="BSD domain"/>
    <property type="match status" value="1"/>
</dbReference>
<feature type="compositionally biased region" description="Acidic residues" evidence="1">
    <location>
        <begin position="373"/>
        <end position="385"/>
    </location>
</feature>
<protein>
    <recommendedName>
        <fullName evidence="2">BSD domain-containing protein</fullName>
    </recommendedName>
</protein>
<dbReference type="PANTHER" id="PTHR16019">
    <property type="entry name" value="SYNAPSE-ASSOCIATED PROTEIN"/>
    <property type="match status" value="1"/>
</dbReference>
<proteinExistence type="predicted"/>
<dbReference type="OrthoDB" id="73788at2759"/>
<feature type="compositionally biased region" description="Polar residues" evidence="1">
    <location>
        <begin position="386"/>
        <end position="404"/>
    </location>
</feature>
<comment type="caution">
    <text evidence="3">The sequence shown here is derived from an EMBL/GenBank/DDBJ whole genome shotgun (WGS) entry which is preliminary data.</text>
</comment>
<feature type="compositionally biased region" description="Basic and acidic residues" evidence="1">
    <location>
        <begin position="449"/>
        <end position="459"/>
    </location>
</feature>
<reference evidence="3" key="1">
    <citation type="submission" date="2021-02" db="EMBL/GenBank/DDBJ databases">
        <title>Psilocybe cubensis genome.</title>
        <authorList>
            <person name="Mckernan K.J."/>
            <person name="Crawford S."/>
            <person name="Trippe A."/>
            <person name="Kane L.T."/>
            <person name="Mclaughlin S."/>
        </authorList>
    </citation>
    <scope>NUCLEOTIDE SEQUENCE [LARGE SCALE GENOMIC DNA]</scope>
    <source>
        <strain evidence="3">MGC-MH-2018</strain>
    </source>
</reference>
<dbReference type="AlphaFoldDB" id="A0A8H7Y410"/>
<feature type="compositionally biased region" description="Low complexity" evidence="1">
    <location>
        <begin position="92"/>
        <end position="126"/>
    </location>
</feature>
<dbReference type="InterPro" id="IPR051494">
    <property type="entry name" value="BSD_domain-containing"/>
</dbReference>
<feature type="compositionally biased region" description="Polar residues" evidence="1">
    <location>
        <begin position="10"/>
        <end position="26"/>
    </location>
</feature>
<gene>
    <name evidence="3" type="ORF">JR316_001916</name>
</gene>
<feature type="region of interest" description="Disordered" evidence="1">
    <location>
        <begin position="1"/>
        <end position="26"/>
    </location>
</feature>
<dbReference type="PANTHER" id="PTHR16019:SF5">
    <property type="entry name" value="BSD DOMAIN-CONTAINING PROTEIN 1"/>
    <property type="match status" value="1"/>
</dbReference>